<dbReference type="Proteomes" id="UP000092462">
    <property type="component" value="Unassembled WGS sequence"/>
</dbReference>
<keyword evidence="2" id="KW-0732">Signal</keyword>
<reference evidence="4" key="1">
    <citation type="submission" date="2022-08" db="UniProtKB">
        <authorList>
            <consortium name="EnsemblMetazoa"/>
        </authorList>
    </citation>
    <scope>IDENTIFICATION</scope>
    <source>
        <strain evidence="4">Israel</strain>
    </source>
</reference>
<dbReference type="EMBL" id="AJVK01032420">
    <property type="status" value="NOT_ANNOTATED_CDS"/>
    <property type="molecule type" value="Genomic_DNA"/>
</dbReference>
<dbReference type="GO" id="GO:0005615">
    <property type="term" value="C:extracellular space"/>
    <property type="evidence" value="ECO:0007669"/>
    <property type="project" value="TreeGrafter"/>
</dbReference>
<dbReference type="InterPro" id="IPR006103">
    <property type="entry name" value="Glyco_hydro_2_cat"/>
</dbReference>
<evidence type="ECO:0000259" key="3">
    <source>
        <dbReference type="Pfam" id="PF02836"/>
    </source>
</evidence>
<dbReference type="Pfam" id="PF02836">
    <property type="entry name" value="Glyco_hydro_2_C"/>
    <property type="match status" value="1"/>
</dbReference>
<feature type="domain" description="Glycoside hydrolase family 2 catalytic" evidence="3">
    <location>
        <begin position="1"/>
        <end position="235"/>
    </location>
</feature>
<comment type="similarity">
    <text evidence="1">Belongs to the glycosyl hydrolase 2 family.</text>
</comment>
<dbReference type="GO" id="GO:0004566">
    <property type="term" value="F:beta-glucuronidase activity"/>
    <property type="evidence" value="ECO:0007669"/>
    <property type="project" value="TreeGrafter"/>
</dbReference>
<evidence type="ECO:0000313" key="4">
    <source>
        <dbReference type="EnsemblMetazoa" id="PPAI006124-PA"/>
    </source>
</evidence>
<organism evidence="4 5">
    <name type="scientific">Phlebotomus papatasi</name>
    <name type="common">Sandfly</name>
    <dbReference type="NCBI Taxonomy" id="29031"/>
    <lineage>
        <taxon>Eukaryota</taxon>
        <taxon>Metazoa</taxon>
        <taxon>Ecdysozoa</taxon>
        <taxon>Arthropoda</taxon>
        <taxon>Hexapoda</taxon>
        <taxon>Insecta</taxon>
        <taxon>Pterygota</taxon>
        <taxon>Neoptera</taxon>
        <taxon>Endopterygota</taxon>
        <taxon>Diptera</taxon>
        <taxon>Nematocera</taxon>
        <taxon>Psychodoidea</taxon>
        <taxon>Psychodidae</taxon>
        <taxon>Phlebotomus</taxon>
        <taxon>Phlebotomus</taxon>
    </lineage>
</organism>
<dbReference type="VEuPathDB" id="VectorBase:PPAI006124"/>
<dbReference type="PROSITE" id="PS00608">
    <property type="entry name" value="GLYCOSYL_HYDROL_F2_2"/>
    <property type="match status" value="1"/>
</dbReference>
<accession>A0A1B0DE01</accession>
<dbReference type="GO" id="GO:0030246">
    <property type="term" value="F:carbohydrate binding"/>
    <property type="evidence" value="ECO:0007669"/>
    <property type="project" value="TreeGrafter"/>
</dbReference>
<dbReference type="AlphaFoldDB" id="A0A1B0DE01"/>
<dbReference type="EnsemblMetazoa" id="PPAI006124-RA">
    <property type="protein sequence ID" value="PPAI006124-PA"/>
    <property type="gene ID" value="PPAI006124"/>
</dbReference>
<dbReference type="GO" id="GO:0019391">
    <property type="term" value="P:glucuronoside catabolic process"/>
    <property type="evidence" value="ECO:0007669"/>
    <property type="project" value="TreeGrafter"/>
</dbReference>
<dbReference type="VEuPathDB" id="VectorBase:PPAPM1_006459"/>
<dbReference type="InterPro" id="IPR023232">
    <property type="entry name" value="Glyco_hydro_2_AS"/>
</dbReference>
<dbReference type="InterPro" id="IPR006101">
    <property type="entry name" value="Glyco_hydro_2"/>
</dbReference>
<dbReference type="PANTHER" id="PTHR10066:SF67">
    <property type="entry name" value="BETA-GLUCURONIDASE"/>
    <property type="match status" value="1"/>
</dbReference>
<proteinExistence type="inferred from homology"/>
<dbReference type="PANTHER" id="PTHR10066">
    <property type="entry name" value="BETA-GLUCURONIDASE"/>
    <property type="match status" value="1"/>
</dbReference>
<keyword evidence="5" id="KW-1185">Reference proteome</keyword>
<dbReference type="SUPFAM" id="SSF51445">
    <property type="entry name" value="(Trans)glycosidases"/>
    <property type="match status" value="1"/>
</dbReference>
<dbReference type="GO" id="GO:0005975">
    <property type="term" value="P:carbohydrate metabolic process"/>
    <property type="evidence" value="ECO:0007669"/>
    <property type="project" value="InterPro"/>
</dbReference>
<dbReference type="PRINTS" id="PR00132">
    <property type="entry name" value="GLHYDRLASE2"/>
</dbReference>
<evidence type="ECO:0000256" key="1">
    <source>
        <dbReference type="ARBA" id="ARBA00007401"/>
    </source>
</evidence>
<dbReference type="InterPro" id="IPR017853">
    <property type="entry name" value="GH"/>
</dbReference>
<evidence type="ECO:0000256" key="2">
    <source>
        <dbReference type="ARBA" id="ARBA00022729"/>
    </source>
</evidence>
<name>A0A1B0DE01_PHLPP</name>
<dbReference type="Gene3D" id="3.20.20.80">
    <property type="entry name" value="Glycosidases"/>
    <property type="match status" value="1"/>
</dbReference>
<evidence type="ECO:0000313" key="5">
    <source>
        <dbReference type="Proteomes" id="UP000092462"/>
    </source>
</evidence>
<sequence length="267" mass="30640">MEFADENGIMIIDECPSVDTVNYNEALLTKHKSSMEQLIHRDKNHPSVIMWSIANEPRTADLMADGYFGQVAKFTRMLDPTRPVSAAIAVPLTNDRAARHMDILMFNRYNGWYSNPGELNMITSRVVEEATAWHMKHQKPVLMSEYGADTVEGLHLLPPFVWTEDYQVELFSRHFKAFDILRSRGFFIGEFIWNFADFKTAQTVTRVGGNKKGVFTRSRQPKAAAHHVRRRYFKLARDLEDAPMPEDLFPYLSDTGSSCGQTQKDEL</sequence>
<protein>
    <recommendedName>
        <fullName evidence="3">Glycoside hydrolase family 2 catalytic domain-containing protein</fullName>
    </recommendedName>
</protein>